<dbReference type="Gene3D" id="3.30.930.10">
    <property type="entry name" value="Bira Bifunctional Protein, Domain 2"/>
    <property type="match status" value="1"/>
</dbReference>
<dbReference type="Proteomes" id="UP001382904">
    <property type="component" value="Unassembled WGS sequence"/>
</dbReference>
<gene>
    <name evidence="8" type="ORF">WKI68_08045</name>
</gene>
<dbReference type="PROSITE" id="PS50862">
    <property type="entry name" value="AA_TRNA_LIGASE_II"/>
    <property type="match status" value="1"/>
</dbReference>
<sequence length="406" mass="45295">MPPPTRLARPYRPACPYPYRPVRRPRHDESWDSPHHDHRRAHGPRTDPGPGRHLTAPTTRSALRIQHQLLFAAREFLRGQGFTELLPPIIGPVTDPGSRGSKQVDVDFYGHRYKLMTSAILYKQASLLAFDKIFCIAPNVRLEPLETAGTSRHLAEFHQLDVEVAGATRDDAVRLVEELVVHMVDSVVRELPKEFAELGRDVDAFTELLKGSFGRMRHAEAVAELQGLGHPQSPDAELDWAGEAFLSARRDRPFFVTDYPKGSRGFYDREDPEQPGLLRNFDLIAAEGYGELCSGSQRTNDYAEIVTRMRESGENPQKYRWYLDLVREGVPGSAGFGIGVERLTRYVAGLDAVWQAAAFPKLPGWCRRERPRGARLPGGGGPPARPGRGGGGLPAARRVRPGPVRR</sequence>
<proteinExistence type="predicted"/>
<feature type="region of interest" description="Disordered" evidence="6">
    <location>
        <begin position="1"/>
        <end position="56"/>
    </location>
</feature>
<dbReference type="SUPFAM" id="SSF55681">
    <property type="entry name" value="Class II aaRS and biotin synthetases"/>
    <property type="match status" value="1"/>
</dbReference>
<organism evidence="8 9">
    <name type="scientific">Streptomyces caledonius</name>
    <dbReference type="NCBI Taxonomy" id="3134107"/>
    <lineage>
        <taxon>Bacteria</taxon>
        <taxon>Bacillati</taxon>
        <taxon>Actinomycetota</taxon>
        <taxon>Actinomycetes</taxon>
        <taxon>Kitasatosporales</taxon>
        <taxon>Streptomycetaceae</taxon>
        <taxon>Streptomyces</taxon>
    </lineage>
</organism>
<dbReference type="PRINTS" id="PR01042">
    <property type="entry name" value="TRNASYNTHASP"/>
</dbReference>
<evidence type="ECO:0000313" key="8">
    <source>
        <dbReference type="EMBL" id="MEJ8641445.1"/>
    </source>
</evidence>
<keyword evidence="1" id="KW-0436">Ligase</keyword>
<evidence type="ECO:0000259" key="7">
    <source>
        <dbReference type="PROSITE" id="PS50862"/>
    </source>
</evidence>
<evidence type="ECO:0000256" key="4">
    <source>
        <dbReference type="ARBA" id="ARBA00022917"/>
    </source>
</evidence>
<evidence type="ECO:0000256" key="2">
    <source>
        <dbReference type="ARBA" id="ARBA00022741"/>
    </source>
</evidence>
<protein>
    <submittedName>
        <fullName evidence="8">Asparagine synthetase A</fullName>
    </submittedName>
</protein>
<reference evidence="8 9" key="1">
    <citation type="submission" date="2024-03" db="EMBL/GenBank/DDBJ databases">
        <title>Novel Streptomyces species of biotechnological and ecological value are a feature of Machair soil.</title>
        <authorList>
            <person name="Prole J.R."/>
            <person name="Goodfellow M."/>
            <person name="Allenby N."/>
            <person name="Ward A.C."/>
        </authorList>
    </citation>
    <scope>NUCLEOTIDE SEQUENCE [LARGE SCALE GENOMIC DNA]</scope>
    <source>
        <strain evidence="8 9">MS1.HAVA.3</strain>
    </source>
</reference>
<dbReference type="InterPro" id="IPR006195">
    <property type="entry name" value="aa-tRNA-synth_II"/>
</dbReference>
<keyword evidence="9" id="KW-1185">Reference proteome</keyword>
<dbReference type="PANTHER" id="PTHR22594">
    <property type="entry name" value="ASPARTYL/LYSYL-TRNA SYNTHETASE"/>
    <property type="match status" value="1"/>
</dbReference>
<dbReference type="InterPro" id="IPR045864">
    <property type="entry name" value="aa-tRNA-synth_II/BPL/LPL"/>
</dbReference>
<dbReference type="InterPro" id="IPR004364">
    <property type="entry name" value="Aa-tRNA-synt_II"/>
</dbReference>
<evidence type="ECO:0000256" key="5">
    <source>
        <dbReference type="ARBA" id="ARBA00023146"/>
    </source>
</evidence>
<name>A0ABU8U0N6_9ACTN</name>
<accession>A0ABU8U0N6</accession>
<feature type="compositionally biased region" description="Basic residues" evidence="6">
    <location>
        <begin position="397"/>
        <end position="406"/>
    </location>
</feature>
<evidence type="ECO:0000256" key="1">
    <source>
        <dbReference type="ARBA" id="ARBA00022598"/>
    </source>
</evidence>
<comment type="caution">
    <text evidence="8">The sequence shown here is derived from an EMBL/GenBank/DDBJ whole genome shotgun (WGS) entry which is preliminary data.</text>
</comment>
<feature type="domain" description="Aminoacyl-transfer RNA synthetases class-II family profile" evidence="7">
    <location>
        <begin position="63"/>
        <end position="377"/>
    </location>
</feature>
<dbReference type="EMBL" id="JBBKAM010000002">
    <property type="protein sequence ID" value="MEJ8641445.1"/>
    <property type="molecule type" value="Genomic_DNA"/>
</dbReference>
<feature type="compositionally biased region" description="Gly residues" evidence="6">
    <location>
        <begin position="376"/>
        <end position="393"/>
    </location>
</feature>
<keyword evidence="2" id="KW-0547">Nucleotide-binding</keyword>
<evidence type="ECO:0000256" key="3">
    <source>
        <dbReference type="ARBA" id="ARBA00022840"/>
    </source>
</evidence>
<dbReference type="NCBIfam" id="NF005052">
    <property type="entry name" value="PRK06462.1-1"/>
    <property type="match status" value="1"/>
</dbReference>
<keyword evidence="5" id="KW-0030">Aminoacyl-tRNA synthetase</keyword>
<dbReference type="PANTHER" id="PTHR22594:SF48">
    <property type="entry name" value="ASPARAGINYL-TRNA SYNTHETASE-RELATED PROTEIN (N-TRUNCATION)"/>
    <property type="match status" value="1"/>
</dbReference>
<keyword evidence="4" id="KW-0648">Protein biosynthesis</keyword>
<keyword evidence="3" id="KW-0067">ATP-binding</keyword>
<evidence type="ECO:0000313" key="9">
    <source>
        <dbReference type="Proteomes" id="UP001382904"/>
    </source>
</evidence>
<feature type="compositionally biased region" description="Basic and acidic residues" evidence="6">
    <location>
        <begin position="26"/>
        <end position="35"/>
    </location>
</feature>
<feature type="region of interest" description="Disordered" evidence="6">
    <location>
        <begin position="370"/>
        <end position="406"/>
    </location>
</feature>
<dbReference type="InterPro" id="IPR002312">
    <property type="entry name" value="Asp/Asn-tRNA-synth_IIb"/>
</dbReference>
<dbReference type="Pfam" id="PF00152">
    <property type="entry name" value="tRNA-synt_2"/>
    <property type="match status" value="1"/>
</dbReference>
<evidence type="ECO:0000256" key="6">
    <source>
        <dbReference type="SAM" id="MobiDB-lite"/>
    </source>
</evidence>